<proteinExistence type="inferred from homology"/>
<dbReference type="PANTHER" id="PTHR47950">
    <property type="entry name" value="CYTOCHROME P450, FAMILY 76, SUBFAMILY C, POLYPEPTIDE 5-RELATED"/>
    <property type="match status" value="1"/>
</dbReference>
<dbReference type="AlphaFoldDB" id="A0A834Y7P0"/>
<dbReference type="GO" id="GO:0020037">
    <property type="term" value="F:heme binding"/>
    <property type="evidence" value="ECO:0007669"/>
    <property type="project" value="InterPro"/>
</dbReference>
<evidence type="ECO:0000313" key="4">
    <source>
        <dbReference type="Proteomes" id="UP000655225"/>
    </source>
</evidence>
<feature type="signal peptide" evidence="2">
    <location>
        <begin position="1"/>
        <end position="31"/>
    </location>
</feature>
<reference evidence="3 4" key="1">
    <citation type="submission" date="2020-04" db="EMBL/GenBank/DDBJ databases">
        <title>Plant Genome Project.</title>
        <authorList>
            <person name="Zhang R.-G."/>
        </authorList>
    </citation>
    <scope>NUCLEOTIDE SEQUENCE [LARGE SCALE GENOMIC DNA]</scope>
    <source>
        <strain evidence="3">YNK0</strain>
        <tissue evidence="3">Leaf</tissue>
    </source>
</reference>
<keyword evidence="4" id="KW-1185">Reference proteome</keyword>
<organism evidence="3 4">
    <name type="scientific">Tetracentron sinense</name>
    <name type="common">Spur-leaf</name>
    <dbReference type="NCBI Taxonomy" id="13715"/>
    <lineage>
        <taxon>Eukaryota</taxon>
        <taxon>Viridiplantae</taxon>
        <taxon>Streptophyta</taxon>
        <taxon>Embryophyta</taxon>
        <taxon>Tracheophyta</taxon>
        <taxon>Spermatophyta</taxon>
        <taxon>Magnoliopsida</taxon>
        <taxon>Trochodendrales</taxon>
        <taxon>Trochodendraceae</taxon>
        <taxon>Tetracentron</taxon>
    </lineage>
</organism>
<dbReference type="InterPro" id="IPR036396">
    <property type="entry name" value="Cyt_P450_sf"/>
</dbReference>
<evidence type="ECO:0000313" key="3">
    <source>
        <dbReference type="EMBL" id="KAF8369773.1"/>
    </source>
</evidence>
<dbReference type="SUPFAM" id="SSF48264">
    <property type="entry name" value="Cytochrome P450"/>
    <property type="match status" value="2"/>
</dbReference>
<dbReference type="GO" id="GO:0016705">
    <property type="term" value="F:oxidoreductase activity, acting on paired donors, with incorporation or reduction of molecular oxygen"/>
    <property type="evidence" value="ECO:0007669"/>
    <property type="project" value="InterPro"/>
</dbReference>
<comment type="similarity">
    <text evidence="1">Belongs to the cytochrome P450 family.</text>
</comment>
<accession>A0A834Y7P0</accession>
<sequence length="619" mass="69452">MESTCAMLVWSSICLAAAVLLLSQIRQKATAGSGQLPPGPRGWPVFGNMFDLGPMPHHTLASLKPKYGPLIFLRLGTINTVVVSSVAAAMDMFKNHDLSFSGCTITEALRVCGSAPPKLFIPKRINEGAPVRRKCVDDMIRWISEEAKETGCVEVARFVFLMSFNLIGNLLLSQDLLDPKSVEGREFFNLTTGLVALSAQPNVADFFPLLQWLDPQGIRRKTERDLGRILDIAAGFVKERTLDHRLGEENKKNDFLDVLMEFKGNGEDEPDKISGKNLNILILFEYFRVKRCKVNGRQSQIQVQAMESTCALLVWSSICLAAALLLLGHSRRKATAGSGQLPPGPRGWPVFGNMFDMGPMPHHTLASLQPKYGPLIFLRLGTVKTVAVSSVVAATEMFKNHDLSFSDRNIIEALRACSYNQGAVSMVQLGPYWRMLRRLYTTQLFTLKRVNEGAPLRRKCVDDMIGWISEEAKETGCIEVARFVFLMTFNLMGNILLSQDLLDPNSVEGREFFHLSTGLVTLAARPNLADFFPFLQWLDPQGIRRKMERDLGRALEIAAGFVKERTRDHRLGEKNKKNDFLDMLMGFEGNREDELDKISDKNLNILIFFEYFRVKYACG</sequence>
<keyword evidence="2" id="KW-0732">Signal</keyword>
<feature type="chain" id="PRO_5032798639" description="Cytochrome P450" evidence="2">
    <location>
        <begin position="32"/>
        <end position="619"/>
    </location>
</feature>
<dbReference type="OrthoDB" id="1055148at2759"/>
<dbReference type="GO" id="GO:0004497">
    <property type="term" value="F:monooxygenase activity"/>
    <property type="evidence" value="ECO:0007669"/>
    <property type="project" value="InterPro"/>
</dbReference>
<dbReference type="EMBL" id="JABCRI010000514">
    <property type="protein sequence ID" value="KAF8369773.1"/>
    <property type="molecule type" value="Genomic_DNA"/>
</dbReference>
<dbReference type="PANTHER" id="PTHR47950:SF15">
    <property type="entry name" value="CYTOCHROME P450"/>
    <property type="match status" value="1"/>
</dbReference>
<dbReference type="OMA" id="WIEDEEI"/>
<dbReference type="GO" id="GO:0005506">
    <property type="term" value="F:iron ion binding"/>
    <property type="evidence" value="ECO:0007669"/>
    <property type="project" value="InterPro"/>
</dbReference>
<dbReference type="Gene3D" id="1.10.630.10">
    <property type="entry name" value="Cytochrome P450"/>
    <property type="match status" value="2"/>
</dbReference>
<name>A0A834Y7P0_TETSI</name>
<evidence type="ECO:0000256" key="2">
    <source>
        <dbReference type="SAM" id="SignalP"/>
    </source>
</evidence>
<gene>
    <name evidence="3" type="ORF">HHK36_032203</name>
</gene>
<dbReference type="Pfam" id="PF00067">
    <property type="entry name" value="p450"/>
    <property type="match status" value="3"/>
</dbReference>
<comment type="caution">
    <text evidence="3">The sequence shown here is derived from an EMBL/GenBank/DDBJ whole genome shotgun (WGS) entry which is preliminary data.</text>
</comment>
<dbReference type="Proteomes" id="UP000655225">
    <property type="component" value="Unassembled WGS sequence"/>
</dbReference>
<evidence type="ECO:0008006" key="5">
    <source>
        <dbReference type="Google" id="ProtNLM"/>
    </source>
</evidence>
<protein>
    <recommendedName>
        <fullName evidence="5">Cytochrome P450</fullName>
    </recommendedName>
</protein>
<dbReference type="InterPro" id="IPR001128">
    <property type="entry name" value="Cyt_P450"/>
</dbReference>
<evidence type="ECO:0000256" key="1">
    <source>
        <dbReference type="ARBA" id="ARBA00010617"/>
    </source>
</evidence>